<feature type="repeat" description="ANK" evidence="3">
    <location>
        <begin position="1"/>
        <end position="33"/>
    </location>
</feature>
<dbReference type="OMA" id="WCGHEDI"/>
<keyword evidence="5" id="KW-1185">Reference proteome</keyword>
<proteinExistence type="predicted"/>
<dbReference type="SMART" id="SM00248">
    <property type="entry name" value="ANK"/>
    <property type="match status" value="4"/>
</dbReference>
<dbReference type="InterPro" id="IPR002110">
    <property type="entry name" value="Ankyrin_rpt"/>
</dbReference>
<dbReference type="Pfam" id="PF12796">
    <property type="entry name" value="Ank_2"/>
    <property type="match status" value="1"/>
</dbReference>
<dbReference type="Pfam" id="PF00023">
    <property type="entry name" value="Ank"/>
    <property type="match status" value="1"/>
</dbReference>
<organism evidence="4 5">
    <name type="scientific">Nematostella vectensis</name>
    <name type="common">Starlet sea anemone</name>
    <dbReference type="NCBI Taxonomy" id="45351"/>
    <lineage>
        <taxon>Eukaryota</taxon>
        <taxon>Metazoa</taxon>
        <taxon>Cnidaria</taxon>
        <taxon>Anthozoa</taxon>
        <taxon>Hexacorallia</taxon>
        <taxon>Actiniaria</taxon>
        <taxon>Edwardsiidae</taxon>
        <taxon>Nematostella</taxon>
    </lineage>
</organism>
<dbReference type="STRING" id="45351.A7T8D8"/>
<dbReference type="AlphaFoldDB" id="A7T8D8"/>
<feature type="repeat" description="ANK" evidence="3">
    <location>
        <begin position="100"/>
        <end position="127"/>
    </location>
</feature>
<evidence type="ECO:0000256" key="3">
    <source>
        <dbReference type="PROSITE-ProRule" id="PRU00023"/>
    </source>
</evidence>
<evidence type="ECO:0000256" key="1">
    <source>
        <dbReference type="ARBA" id="ARBA00022737"/>
    </source>
</evidence>
<dbReference type="GO" id="GO:0070531">
    <property type="term" value="C:BRCA1-A complex"/>
    <property type="evidence" value="ECO:0000318"/>
    <property type="project" value="GO_Central"/>
</dbReference>
<feature type="non-terminal residue" evidence="4">
    <location>
        <position position="1"/>
    </location>
</feature>
<dbReference type="KEGG" id="nve:5498080"/>
<gene>
    <name evidence="4" type="ORF">NEMVEDRAFT_v1g46956</name>
</gene>
<dbReference type="Proteomes" id="UP000001593">
    <property type="component" value="Unassembled WGS sequence"/>
</dbReference>
<dbReference type="PANTHER" id="PTHR24171">
    <property type="entry name" value="ANKYRIN REPEAT DOMAIN-CONTAINING PROTEIN 39-RELATED"/>
    <property type="match status" value="1"/>
</dbReference>
<dbReference type="EMBL" id="DS472651">
    <property type="protein sequence ID" value="EDO27749.1"/>
    <property type="molecule type" value="Genomic_DNA"/>
</dbReference>
<sequence>NGETPIFLASLHGHAHIMRSLLMNDADIMIQSNELVSTLVAAVKGGNQECLKICIEQGMSPDSQDAGGWTALHEAAYVGDELSTEGLLAAGAKVDITNTDGATPLFTAAQYGIVDCLKALIKHKANL</sequence>
<name>A7T8D8_NEMVE</name>
<keyword evidence="1" id="KW-0677">Repeat</keyword>
<dbReference type="SUPFAM" id="SSF48403">
    <property type="entry name" value="Ankyrin repeat"/>
    <property type="match status" value="1"/>
</dbReference>
<dbReference type="GO" id="GO:0031436">
    <property type="term" value="C:BRCA1-BARD1 complex"/>
    <property type="evidence" value="ECO:0000318"/>
    <property type="project" value="GO_Central"/>
</dbReference>
<accession>A7T8D8</accession>
<dbReference type="eggNOG" id="KOG0504">
    <property type="taxonomic scope" value="Eukaryota"/>
</dbReference>
<dbReference type="PROSITE" id="PS50297">
    <property type="entry name" value="ANK_REP_REGION"/>
    <property type="match status" value="3"/>
</dbReference>
<dbReference type="HOGENOM" id="CLU_000134_18_9_1"/>
<dbReference type="GO" id="GO:0085020">
    <property type="term" value="P:protein K6-linked ubiquitination"/>
    <property type="evidence" value="ECO:0000318"/>
    <property type="project" value="GO_Central"/>
</dbReference>
<evidence type="ECO:0000313" key="5">
    <source>
        <dbReference type="Proteomes" id="UP000001593"/>
    </source>
</evidence>
<feature type="non-terminal residue" evidence="4">
    <location>
        <position position="127"/>
    </location>
</feature>
<reference evidence="4 5" key="1">
    <citation type="journal article" date="2007" name="Science">
        <title>Sea anemone genome reveals ancestral eumetazoan gene repertoire and genomic organization.</title>
        <authorList>
            <person name="Putnam N.H."/>
            <person name="Srivastava M."/>
            <person name="Hellsten U."/>
            <person name="Dirks B."/>
            <person name="Chapman J."/>
            <person name="Salamov A."/>
            <person name="Terry A."/>
            <person name="Shapiro H."/>
            <person name="Lindquist E."/>
            <person name="Kapitonov V.V."/>
            <person name="Jurka J."/>
            <person name="Genikhovich G."/>
            <person name="Grigoriev I.V."/>
            <person name="Lucas S.M."/>
            <person name="Steele R.E."/>
            <person name="Finnerty J.R."/>
            <person name="Technau U."/>
            <person name="Martindale M.Q."/>
            <person name="Rokhsar D.S."/>
        </authorList>
    </citation>
    <scope>NUCLEOTIDE SEQUENCE [LARGE SCALE GENOMIC DNA]</scope>
    <source>
        <strain evidence="5">CH2 X CH6</strain>
    </source>
</reference>
<dbReference type="PhylomeDB" id="A7T8D8"/>
<dbReference type="InParanoid" id="A7T8D8"/>
<dbReference type="PROSITE" id="PS50088">
    <property type="entry name" value="ANK_REPEAT"/>
    <property type="match status" value="3"/>
</dbReference>
<protein>
    <submittedName>
        <fullName evidence="4">Uncharacterized protein</fullName>
    </submittedName>
</protein>
<keyword evidence="2 3" id="KW-0040">ANK repeat</keyword>
<dbReference type="PANTHER" id="PTHR24171:SF8">
    <property type="entry name" value="BRCA1-ASSOCIATED RING DOMAIN PROTEIN 1"/>
    <property type="match status" value="1"/>
</dbReference>
<evidence type="ECO:0000313" key="4">
    <source>
        <dbReference type="EMBL" id="EDO27749.1"/>
    </source>
</evidence>
<dbReference type="InterPro" id="IPR036770">
    <property type="entry name" value="Ankyrin_rpt-contain_sf"/>
</dbReference>
<dbReference type="Gene3D" id="1.25.40.20">
    <property type="entry name" value="Ankyrin repeat-containing domain"/>
    <property type="match status" value="2"/>
</dbReference>
<feature type="repeat" description="ANK" evidence="3">
    <location>
        <begin position="67"/>
        <end position="99"/>
    </location>
</feature>
<evidence type="ECO:0000256" key="2">
    <source>
        <dbReference type="ARBA" id="ARBA00023043"/>
    </source>
</evidence>